<dbReference type="KEGG" id="pfh:PFHG_05622"/>
<gene>
    <name evidence="2" type="ORF">PFHG_05622</name>
</gene>
<feature type="compositionally biased region" description="Basic residues" evidence="1">
    <location>
        <begin position="93"/>
        <end position="108"/>
    </location>
</feature>
<organism evidence="2 3">
    <name type="scientific">Plasmodium falciparum (isolate HB3)</name>
    <dbReference type="NCBI Taxonomy" id="137071"/>
    <lineage>
        <taxon>Eukaryota</taxon>
        <taxon>Sar</taxon>
        <taxon>Alveolata</taxon>
        <taxon>Apicomplexa</taxon>
        <taxon>Aconoidasida</taxon>
        <taxon>Haemosporida</taxon>
        <taxon>Plasmodiidae</taxon>
        <taxon>Plasmodium</taxon>
        <taxon>Plasmodium (Laverania)</taxon>
    </lineage>
</organism>
<feature type="non-terminal residue" evidence="2">
    <location>
        <position position="108"/>
    </location>
</feature>
<reference evidence="3" key="2">
    <citation type="submission" date="2006-03" db="EMBL/GenBank/DDBJ databases">
        <title>The genome sequence of the Plasmodium falciparum HB3.</title>
        <authorList>
            <consortium name="The Broad Institute Genome Sequencing Platform"/>
            <person name="Birren B."/>
            <person name="Lander E."/>
            <person name="Galagan J."/>
            <person name="Nusbaum C."/>
            <person name="Devon K."/>
            <person name="Henn M."/>
            <person name="Jaffe D."/>
            <person name="Butler J."/>
            <person name="Alvarez P."/>
            <person name="Gnerre S."/>
            <person name="Grabherr M."/>
            <person name="Kleber M."/>
            <person name="Mauceli E."/>
            <person name="Brockman W."/>
            <person name="MacCallum I.A."/>
            <person name="Rounsley S."/>
            <person name="Young S."/>
            <person name="LaButti K."/>
            <person name="Pushparaj V."/>
            <person name="DeCaprio D."/>
            <person name="Crawford M."/>
            <person name="Koehrsen M."/>
            <person name="Engels R."/>
            <person name="Montgomery P."/>
            <person name="Pearson M."/>
            <person name="Howarth C."/>
            <person name="Larson L."/>
            <person name="Luoma S."/>
            <person name="White J."/>
            <person name="Kodira C."/>
            <person name="Zeng Q."/>
            <person name="Oleary S."/>
            <person name="Yandava C."/>
            <person name="Alvarado L."/>
            <person name="Wirth D."/>
            <person name="Volkman S."/>
            <person name="Hartl D."/>
        </authorList>
    </citation>
    <scope>NUCLEOTIDE SEQUENCE [LARGE SCALE GENOMIC DNA]</scope>
</reference>
<dbReference type="EMBL" id="GG701491">
    <property type="protein sequence ID" value="KOB64351.1"/>
    <property type="molecule type" value="Genomic_DNA"/>
</dbReference>
<accession>A0A0L7KMN9</accession>
<reference evidence="2 3" key="1">
    <citation type="submission" date="2006-03" db="EMBL/GenBank/DDBJ databases">
        <title>Annotation of Plasmodium falciparum HB3.</title>
        <authorList>
            <consortium name="The Broad Institute Genome Sequencing Platform"/>
            <person name="Volkman S.K."/>
            <person name="Neafsey D.E."/>
            <person name="Dash A.P."/>
            <person name="Chitnis C.E."/>
            <person name="Hartl D.L."/>
            <person name="Young S.K."/>
            <person name="Zeng Q."/>
            <person name="Koehrsen M."/>
            <person name="Alvarado L."/>
            <person name="Berlin A."/>
            <person name="Borenstein D."/>
            <person name="Chapman S.B."/>
            <person name="Chen Z."/>
            <person name="Engels R."/>
            <person name="Freedman E."/>
            <person name="Gellesch M."/>
            <person name="Goldberg J."/>
            <person name="Griggs A."/>
            <person name="Gujja S."/>
            <person name="Heilman E.R."/>
            <person name="Heiman D.I."/>
            <person name="Howarth C."/>
            <person name="Jen D."/>
            <person name="Larson L."/>
            <person name="Mehta T."/>
            <person name="Neiman D."/>
            <person name="Park D."/>
            <person name="Pearson M."/>
            <person name="Roberts A."/>
            <person name="Saif S."/>
            <person name="Shea T."/>
            <person name="Shenoy N."/>
            <person name="Sisk P."/>
            <person name="Stolte C."/>
            <person name="Sykes S."/>
            <person name="Walk T."/>
            <person name="White J."/>
            <person name="Yandava C."/>
            <person name="Haas B."/>
            <person name="Henn M.R."/>
            <person name="Nusbaum C."/>
            <person name="Birren B."/>
        </authorList>
    </citation>
    <scope>NUCLEOTIDE SEQUENCE [LARGE SCALE GENOMIC DNA]</scope>
    <source>
        <strain evidence="2">HB3</strain>
    </source>
</reference>
<feature type="region of interest" description="Disordered" evidence="1">
    <location>
        <begin position="26"/>
        <end position="49"/>
    </location>
</feature>
<evidence type="ECO:0000313" key="3">
    <source>
        <dbReference type="Proteomes" id="UP000054289"/>
    </source>
</evidence>
<proteinExistence type="predicted"/>
<evidence type="ECO:0000313" key="2">
    <source>
        <dbReference type="EMBL" id="KOB64351.1"/>
    </source>
</evidence>
<dbReference type="OrthoDB" id="285735at2759"/>
<feature type="compositionally biased region" description="Low complexity" evidence="1">
    <location>
        <begin position="33"/>
        <end position="46"/>
    </location>
</feature>
<sequence>MNHPNNINQPNLINYQYPMNHVQHINHPDNRNKMNNPNIPNYPNVNVSAPETKQDTKIIPNKEKKKIINNEGTVLQPLKNNVEHNKAENLLTSKKHNTNVNNKKKSKN</sequence>
<dbReference type="AlphaFoldDB" id="A0A0L7KMN9"/>
<name>A0A0L7KMN9_PLAFX</name>
<feature type="region of interest" description="Disordered" evidence="1">
    <location>
        <begin position="87"/>
        <end position="108"/>
    </location>
</feature>
<evidence type="ECO:0000256" key="1">
    <source>
        <dbReference type="SAM" id="MobiDB-lite"/>
    </source>
</evidence>
<dbReference type="Proteomes" id="UP000054289">
    <property type="component" value="Unassembled WGS sequence"/>
</dbReference>
<protein>
    <submittedName>
        <fullName evidence="2">Uncharacterized protein</fullName>
    </submittedName>
</protein>